<sequence>MFEAGGIREWRGHDVVDAGGHKIGTLESVHVDTATDQPSFATVTVVLPTRRRLVFVPLSDPTVGPGCPKVPLPESRVKHAPGIDTDGELPAEDEAAVFAHYGLTYAPGTGGERRLALRQEPSGP</sequence>
<dbReference type="InterPro" id="IPR014747">
    <property type="entry name" value="Bac_photo_RC_H_C"/>
</dbReference>
<feature type="region of interest" description="Disordered" evidence="1">
    <location>
        <begin position="64"/>
        <end position="88"/>
    </location>
</feature>
<organism evidence="3 4">
    <name type="scientific">Kitasatospora cineracea</name>
    <dbReference type="NCBI Taxonomy" id="88074"/>
    <lineage>
        <taxon>Bacteria</taxon>
        <taxon>Bacillati</taxon>
        <taxon>Actinomycetota</taxon>
        <taxon>Actinomycetes</taxon>
        <taxon>Kitasatosporales</taxon>
        <taxon>Streptomycetaceae</taxon>
        <taxon>Kitasatospora</taxon>
    </lineage>
</organism>
<feature type="domain" description="PRC-barrel" evidence="2">
    <location>
        <begin position="7"/>
        <end position="59"/>
    </location>
</feature>
<name>A0A8G1UI48_9ACTN</name>
<dbReference type="InterPro" id="IPR011033">
    <property type="entry name" value="PRC_barrel-like_sf"/>
</dbReference>
<dbReference type="Proteomes" id="UP000267408">
    <property type="component" value="Unassembled WGS sequence"/>
</dbReference>
<dbReference type="GO" id="GO:0030077">
    <property type="term" value="C:plasma membrane light-harvesting complex"/>
    <property type="evidence" value="ECO:0007669"/>
    <property type="project" value="InterPro"/>
</dbReference>
<dbReference type="AlphaFoldDB" id="A0A8G1UI48"/>
<dbReference type="SUPFAM" id="SSF50346">
    <property type="entry name" value="PRC-barrel domain"/>
    <property type="match status" value="1"/>
</dbReference>
<evidence type="ECO:0000313" key="3">
    <source>
        <dbReference type="EMBL" id="ROR43469.1"/>
    </source>
</evidence>
<evidence type="ECO:0000313" key="4">
    <source>
        <dbReference type="Proteomes" id="UP000267408"/>
    </source>
</evidence>
<dbReference type="OrthoDB" id="3712018at2"/>
<proteinExistence type="predicted"/>
<dbReference type="RefSeq" id="WP_123554351.1">
    <property type="nucleotide sequence ID" value="NZ_RJVJ01000001.1"/>
</dbReference>
<dbReference type="EMBL" id="RJVJ01000001">
    <property type="protein sequence ID" value="ROR43469.1"/>
    <property type="molecule type" value="Genomic_DNA"/>
</dbReference>
<reference evidence="3 4" key="1">
    <citation type="submission" date="2018-11" db="EMBL/GenBank/DDBJ databases">
        <title>Sequencing the genomes of 1000 actinobacteria strains.</title>
        <authorList>
            <person name="Klenk H.-P."/>
        </authorList>
    </citation>
    <scope>NUCLEOTIDE SEQUENCE [LARGE SCALE GENOMIC DNA]</scope>
    <source>
        <strain evidence="3 4">DSM 44780</strain>
    </source>
</reference>
<gene>
    <name evidence="3" type="ORF">EDD39_1627</name>
</gene>
<dbReference type="InterPro" id="IPR027275">
    <property type="entry name" value="PRC-brl_dom"/>
</dbReference>
<evidence type="ECO:0000259" key="2">
    <source>
        <dbReference type="Pfam" id="PF05239"/>
    </source>
</evidence>
<comment type="caution">
    <text evidence="3">The sequence shown here is derived from an EMBL/GenBank/DDBJ whole genome shotgun (WGS) entry which is preliminary data.</text>
</comment>
<accession>A0A8G1UI48</accession>
<dbReference type="Gene3D" id="3.90.50.10">
    <property type="entry name" value="Photosynthetic Reaction Center, subunit H, domain 2"/>
    <property type="match status" value="1"/>
</dbReference>
<evidence type="ECO:0000256" key="1">
    <source>
        <dbReference type="SAM" id="MobiDB-lite"/>
    </source>
</evidence>
<dbReference type="Pfam" id="PF05239">
    <property type="entry name" value="PRC"/>
    <property type="match status" value="1"/>
</dbReference>
<protein>
    <recommendedName>
        <fullName evidence="2">PRC-barrel domain-containing protein</fullName>
    </recommendedName>
</protein>
<dbReference type="GO" id="GO:0019684">
    <property type="term" value="P:photosynthesis, light reaction"/>
    <property type="evidence" value="ECO:0007669"/>
    <property type="project" value="InterPro"/>
</dbReference>